<dbReference type="Pfam" id="PF02515">
    <property type="entry name" value="CoA_transf_3"/>
    <property type="match status" value="1"/>
</dbReference>
<organism evidence="2 3">
    <name type="scientific">Trichomalopsis sarcophagae</name>
    <dbReference type="NCBI Taxonomy" id="543379"/>
    <lineage>
        <taxon>Eukaryota</taxon>
        <taxon>Metazoa</taxon>
        <taxon>Ecdysozoa</taxon>
        <taxon>Arthropoda</taxon>
        <taxon>Hexapoda</taxon>
        <taxon>Insecta</taxon>
        <taxon>Pterygota</taxon>
        <taxon>Neoptera</taxon>
        <taxon>Endopterygota</taxon>
        <taxon>Hymenoptera</taxon>
        <taxon>Apocrita</taxon>
        <taxon>Proctotrupomorpha</taxon>
        <taxon>Chalcidoidea</taxon>
        <taxon>Pteromalidae</taxon>
        <taxon>Pteromalinae</taxon>
        <taxon>Trichomalopsis</taxon>
    </lineage>
</organism>
<dbReference type="InterPro" id="IPR050509">
    <property type="entry name" value="CoA-transferase_III"/>
</dbReference>
<protein>
    <recommendedName>
        <fullName evidence="4">Alpha-methylacyl-CoA racemase</fullName>
    </recommendedName>
</protein>
<evidence type="ECO:0000313" key="3">
    <source>
        <dbReference type="Proteomes" id="UP000215335"/>
    </source>
</evidence>
<dbReference type="PANTHER" id="PTHR48228">
    <property type="entry name" value="SUCCINYL-COA--D-CITRAMALATE COA-TRANSFERASE"/>
    <property type="match status" value="1"/>
</dbReference>
<dbReference type="Gene3D" id="3.40.50.10540">
    <property type="entry name" value="Crotonobetainyl-coa:carnitine coa-transferase, domain 1"/>
    <property type="match status" value="1"/>
</dbReference>
<reference evidence="2 3" key="1">
    <citation type="journal article" date="2017" name="Curr. Biol.">
        <title>The Evolution of Venom by Co-option of Single-Copy Genes.</title>
        <authorList>
            <person name="Martinson E.O."/>
            <person name="Mrinalini"/>
            <person name="Kelkar Y.D."/>
            <person name="Chang C.H."/>
            <person name="Werren J.H."/>
        </authorList>
    </citation>
    <scope>NUCLEOTIDE SEQUENCE [LARGE SCALE GENOMIC DNA]</scope>
    <source>
        <strain evidence="2 3">Alberta</strain>
        <tissue evidence="2">Whole body</tissue>
    </source>
</reference>
<comment type="caution">
    <text evidence="2">The sequence shown here is derived from an EMBL/GenBank/DDBJ whole genome shotgun (WGS) entry which is preliminary data.</text>
</comment>
<sequence length="382" mass="42208">MSLKGIKVLELAGLAPAPFCGMLLADFGASVIRIDRPGSNSQIQDSLGNGKRSIALNLKSKKGVDVFKRLSNRCDVLIDPYRKGVMEKLKLGPADLMKSNTKLIYARLTGFGQDGPYAEMAGHDINYVGLSGLLSLFGRHNEKPTPPSNFAADFAGGGLMCAFGIAMALLERNESKKGQVIDASMTEGTAYLGSWFYRSRNLPGLWTEPRGKNLLDTGAHFYDTYETKDGHYMAVGALESQFYHIFLDKLGLTEDELPHFDNFEENREKLSNIFKSKTQDEWCSIFDGTDACVTPVLTLDNVASHKHNDYSKTFSIGRDNLVIPNVAPKLSRTPGVSCATRFSNINPGEHTIEILNEYKFTSKEIKDLVDNNIVEQTTKSKL</sequence>
<dbReference type="GO" id="GO:0008111">
    <property type="term" value="F:alpha-methylacyl-CoA racemase activity"/>
    <property type="evidence" value="ECO:0007669"/>
    <property type="project" value="TreeGrafter"/>
</dbReference>
<gene>
    <name evidence="2" type="ORF">TSAR_006007</name>
</gene>
<keyword evidence="3" id="KW-1185">Reference proteome</keyword>
<dbReference type="AlphaFoldDB" id="A0A232ENJ8"/>
<dbReference type="STRING" id="543379.A0A232ENJ8"/>
<accession>A0A232ENJ8</accession>
<evidence type="ECO:0008006" key="4">
    <source>
        <dbReference type="Google" id="ProtNLM"/>
    </source>
</evidence>
<name>A0A232ENJ8_9HYME</name>
<dbReference type="GO" id="GO:0005739">
    <property type="term" value="C:mitochondrion"/>
    <property type="evidence" value="ECO:0007669"/>
    <property type="project" value="TreeGrafter"/>
</dbReference>
<comment type="similarity">
    <text evidence="1">Belongs to the CoA-transferase III family.</text>
</comment>
<dbReference type="OrthoDB" id="16747at2759"/>
<dbReference type="PANTHER" id="PTHR48228:SF5">
    <property type="entry name" value="ALPHA-METHYLACYL-COA RACEMASE"/>
    <property type="match status" value="1"/>
</dbReference>
<dbReference type="InterPro" id="IPR003673">
    <property type="entry name" value="CoA-Trfase_fam_III"/>
</dbReference>
<proteinExistence type="inferred from homology"/>
<evidence type="ECO:0000256" key="1">
    <source>
        <dbReference type="ARBA" id="ARBA00008383"/>
    </source>
</evidence>
<dbReference type="GO" id="GO:0008206">
    <property type="term" value="P:bile acid metabolic process"/>
    <property type="evidence" value="ECO:0007669"/>
    <property type="project" value="TreeGrafter"/>
</dbReference>
<dbReference type="EMBL" id="NNAY01003150">
    <property type="protein sequence ID" value="OXU19902.1"/>
    <property type="molecule type" value="Genomic_DNA"/>
</dbReference>
<dbReference type="InterPro" id="IPR044855">
    <property type="entry name" value="CoA-Trfase_III_dom3_sf"/>
</dbReference>
<evidence type="ECO:0000313" key="2">
    <source>
        <dbReference type="EMBL" id="OXU19902.1"/>
    </source>
</evidence>
<dbReference type="InterPro" id="IPR023606">
    <property type="entry name" value="CoA-Trfase_III_dom_1_sf"/>
</dbReference>
<dbReference type="Proteomes" id="UP000215335">
    <property type="component" value="Unassembled WGS sequence"/>
</dbReference>
<dbReference type="SUPFAM" id="SSF89796">
    <property type="entry name" value="CoA-transferase family III (CaiB/BaiF)"/>
    <property type="match status" value="1"/>
</dbReference>
<dbReference type="Gene3D" id="3.30.1540.10">
    <property type="entry name" value="formyl-coa transferase, domain 3"/>
    <property type="match status" value="1"/>
</dbReference>